<keyword evidence="1" id="KW-0963">Cytoplasm</keyword>
<comment type="caution">
    <text evidence="6">The sequence shown here is derived from an EMBL/GenBank/DDBJ whole genome shotgun (WGS) entry which is preliminary data.</text>
</comment>
<reference evidence="6 7" key="1">
    <citation type="submission" date="2017-10" db="EMBL/GenBank/DDBJ databases">
        <title>Novel microbial diversity and functional potential in the marine mammal oral microbiome.</title>
        <authorList>
            <person name="Dudek N.K."/>
            <person name="Sun C.L."/>
            <person name="Burstein D."/>
            <person name="Kantor R.S."/>
            <person name="Aliaga Goltsman D.S."/>
            <person name="Bik E.M."/>
            <person name="Thomas B.C."/>
            <person name="Banfield J.F."/>
            <person name="Relman D.A."/>
        </authorList>
    </citation>
    <scope>NUCLEOTIDE SEQUENCE [LARGE SCALE GENOMIC DNA]</scope>
    <source>
        <strain evidence="6">DOLJORAL78_47_202</strain>
    </source>
</reference>
<dbReference type="PIRSF" id="PIRSF016183">
    <property type="entry name" value="UCP016183"/>
    <property type="match status" value="1"/>
</dbReference>
<keyword evidence="3" id="KW-0699">rRNA-binding</keyword>
<dbReference type="GO" id="GO:0042254">
    <property type="term" value="P:ribosome biogenesis"/>
    <property type="evidence" value="ECO:0007669"/>
    <property type="project" value="UniProtKB-KW"/>
</dbReference>
<feature type="region of interest" description="Disordered" evidence="5">
    <location>
        <begin position="1"/>
        <end position="32"/>
    </location>
</feature>
<dbReference type="PANTHER" id="PTHR38101:SF1">
    <property type="entry name" value="UPF0307 PROTEIN YJGA"/>
    <property type="match status" value="1"/>
</dbReference>
<dbReference type="NCBIfam" id="NF003593">
    <property type="entry name" value="PRK05255.1-1"/>
    <property type="match status" value="1"/>
</dbReference>
<keyword evidence="4" id="KW-0694">RNA-binding</keyword>
<dbReference type="Gene3D" id="1.10.60.30">
    <property type="entry name" value="PSPTO4464-like domains"/>
    <property type="match status" value="2"/>
</dbReference>
<evidence type="ECO:0000256" key="4">
    <source>
        <dbReference type="ARBA" id="ARBA00022884"/>
    </source>
</evidence>
<dbReference type="InterPro" id="IPR006839">
    <property type="entry name" value="DarP"/>
</dbReference>
<evidence type="ECO:0000256" key="2">
    <source>
        <dbReference type="ARBA" id="ARBA00022517"/>
    </source>
</evidence>
<keyword evidence="2" id="KW-0690">Ribosome biogenesis</keyword>
<dbReference type="AlphaFoldDB" id="A0A2G6MTA8"/>
<dbReference type="GO" id="GO:0005829">
    <property type="term" value="C:cytosol"/>
    <property type="evidence" value="ECO:0007669"/>
    <property type="project" value="TreeGrafter"/>
</dbReference>
<dbReference type="SUPFAM" id="SSF158710">
    <property type="entry name" value="PSPTO4464-like"/>
    <property type="match status" value="1"/>
</dbReference>
<protein>
    <recommendedName>
        <fullName evidence="8">DUF615 domain-containing protein</fullName>
    </recommendedName>
</protein>
<dbReference type="Pfam" id="PF04751">
    <property type="entry name" value="DarP"/>
    <property type="match status" value="1"/>
</dbReference>
<gene>
    <name evidence="6" type="ORF">CSA25_01220</name>
</gene>
<feature type="compositionally biased region" description="Polar residues" evidence="5">
    <location>
        <begin position="1"/>
        <end position="10"/>
    </location>
</feature>
<evidence type="ECO:0008006" key="8">
    <source>
        <dbReference type="Google" id="ProtNLM"/>
    </source>
</evidence>
<dbReference type="Proteomes" id="UP000231203">
    <property type="component" value="Unassembled WGS sequence"/>
</dbReference>
<dbReference type="GO" id="GO:0019843">
    <property type="term" value="F:rRNA binding"/>
    <property type="evidence" value="ECO:0007669"/>
    <property type="project" value="UniProtKB-KW"/>
</dbReference>
<dbReference type="EMBL" id="PDTI01000012">
    <property type="protein sequence ID" value="PIE63255.1"/>
    <property type="molecule type" value="Genomic_DNA"/>
</dbReference>
<evidence type="ECO:0000256" key="3">
    <source>
        <dbReference type="ARBA" id="ARBA00022730"/>
    </source>
</evidence>
<dbReference type="PANTHER" id="PTHR38101">
    <property type="entry name" value="UPF0307 PROTEIN YJGA"/>
    <property type="match status" value="1"/>
</dbReference>
<name>A0A2G6MTA8_9BACT</name>
<proteinExistence type="predicted"/>
<dbReference type="InterPro" id="IPR023153">
    <property type="entry name" value="DarP_sf"/>
</dbReference>
<evidence type="ECO:0000313" key="6">
    <source>
        <dbReference type="EMBL" id="PIE63255.1"/>
    </source>
</evidence>
<dbReference type="CDD" id="cd16331">
    <property type="entry name" value="YjgA-like"/>
    <property type="match status" value="1"/>
</dbReference>
<organism evidence="6 7">
    <name type="scientific">Desulfobacter postgatei</name>
    <dbReference type="NCBI Taxonomy" id="2293"/>
    <lineage>
        <taxon>Bacteria</taxon>
        <taxon>Pseudomonadati</taxon>
        <taxon>Thermodesulfobacteriota</taxon>
        <taxon>Desulfobacteria</taxon>
        <taxon>Desulfobacterales</taxon>
        <taxon>Desulfobacteraceae</taxon>
        <taxon>Desulfobacter</taxon>
    </lineage>
</organism>
<evidence type="ECO:0000313" key="7">
    <source>
        <dbReference type="Proteomes" id="UP000231203"/>
    </source>
</evidence>
<sequence length="178" mass="20199">MNLPTDNNPDTPLPLSKTKKKKMAEKRQKLGEDLSRLSATQLKRLNLDSDLFKALVEAKSITANVAARRHRQYIGTLMRLVDPEPILAALERLKSSPIGIYSPKSPIDPQTDNNIQVFLDRLLAWDDNTIETILSTVPDIGRQHLRQLIRNANKDISRQKKNSKSFQALKQIIARILN</sequence>
<evidence type="ECO:0000256" key="5">
    <source>
        <dbReference type="SAM" id="MobiDB-lite"/>
    </source>
</evidence>
<accession>A0A2G6MTA8</accession>
<evidence type="ECO:0000256" key="1">
    <source>
        <dbReference type="ARBA" id="ARBA00022490"/>
    </source>
</evidence>